<gene>
    <name evidence="2" type="ORF">ACMD2_17825</name>
</gene>
<dbReference type="EMBL" id="LSRQ01000569">
    <property type="protein sequence ID" value="OAY81912.1"/>
    <property type="molecule type" value="Genomic_DNA"/>
</dbReference>
<organism evidence="2 3">
    <name type="scientific">Ananas comosus</name>
    <name type="common">Pineapple</name>
    <name type="synonym">Ananas ananas</name>
    <dbReference type="NCBI Taxonomy" id="4615"/>
    <lineage>
        <taxon>Eukaryota</taxon>
        <taxon>Viridiplantae</taxon>
        <taxon>Streptophyta</taxon>
        <taxon>Embryophyta</taxon>
        <taxon>Tracheophyta</taxon>
        <taxon>Spermatophyta</taxon>
        <taxon>Magnoliopsida</taxon>
        <taxon>Liliopsida</taxon>
        <taxon>Poales</taxon>
        <taxon>Bromeliaceae</taxon>
        <taxon>Bromelioideae</taxon>
        <taxon>Ananas</taxon>
    </lineage>
</organism>
<reference evidence="2 3" key="1">
    <citation type="journal article" date="2016" name="DNA Res.">
        <title>The draft genome of MD-2 pineapple using hybrid error correction of long reads.</title>
        <authorList>
            <person name="Redwan R.M."/>
            <person name="Saidin A."/>
            <person name="Kumar S.V."/>
        </authorList>
    </citation>
    <scope>NUCLEOTIDE SEQUENCE [LARGE SCALE GENOMIC DNA]</scope>
    <source>
        <strain evidence="3">cv. MD2</strain>
        <tissue evidence="2">Leaf</tissue>
    </source>
</reference>
<feature type="region of interest" description="Disordered" evidence="1">
    <location>
        <begin position="10"/>
        <end position="31"/>
    </location>
</feature>
<accession>A0A199VXD9</accession>
<name>A0A199VXD9_ANACO</name>
<feature type="compositionally biased region" description="Polar residues" evidence="1">
    <location>
        <begin position="19"/>
        <end position="31"/>
    </location>
</feature>
<comment type="caution">
    <text evidence="2">The sequence shown here is derived from an EMBL/GenBank/DDBJ whole genome shotgun (WGS) entry which is preliminary data.</text>
</comment>
<evidence type="ECO:0000313" key="2">
    <source>
        <dbReference type="EMBL" id="OAY81912.1"/>
    </source>
</evidence>
<protein>
    <submittedName>
        <fullName evidence="2">Uncharacterized protein</fullName>
    </submittedName>
</protein>
<proteinExistence type="predicted"/>
<evidence type="ECO:0000313" key="3">
    <source>
        <dbReference type="Proteomes" id="UP000092600"/>
    </source>
</evidence>
<dbReference type="AlphaFoldDB" id="A0A199VXD9"/>
<dbReference type="Proteomes" id="UP000092600">
    <property type="component" value="Unassembled WGS sequence"/>
</dbReference>
<sequence length="113" mass="12380">MEEEWRCRIARVGQKHPTARNSSGSGAQPSKYCTTSRMLGRAAGCGWEHSSPSFSTISASSLAYSPPNPASTVWRIEPFRQFLTTQSTKRHCSPCEPAVGCSNGLRPQATCWM</sequence>
<evidence type="ECO:0000256" key="1">
    <source>
        <dbReference type="SAM" id="MobiDB-lite"/>
    </source>
</evidence>